<evidence type="ECO:0000313" key="1">
    <source>
        <dbReference type="EMBL" id="KAJ3551356.1"/>
    </source>
</evidence>
<reference evidence="1" key="1">
    <citation type="submission" date="2022-07" db="EMBL/GenBank/DDBJ databases">
        <title>Genome Sequence of Phlebia brevispora.</title>
        <authorList>
            <person name="Buettner E."/>
        </authorList>
    </citation>
    <scope>NUCLEOTIDE SEQUENCE</scope>
    <source>
        <strain evidence="1">MPL23</strain>
    </source>
</reference>
<organism evidence="1 2">
    <name type="scientific">Phlebia brevispora</name>
    <dbReference type="NCBI Taxonomy" id="194682"/>
    <lineage>
        <taxon>Eukaryota</taxon>
        <taxon>Fungi</taxon>
        <taxon>Dikarya</taxon>
        <taxon>Basidiomycota</taxon>
        <taxon>Agaricomycotina</taxon>
        <taxon>Agaricomycetes</taxon>
        <taxon>Polyporales</taxon>
        <taxon>Meruliaceae</taxon>
        <taxon>Phlebia</taxon>
    </lineage>
</organism>
<keyword evidence="2" id="KW-1185">Reference proteome</keyword>
<evidence type="ECO:0000313" key="2">
    <source>
        <dbReference type="Proteomes" id="UP001148662"/>
    </source>
</evidence>
<dbReference type="EMBL" id="JANHOG010000812">
    <property type="protein sequence ID" value="KAJ3551356.1"/>
    <property type="molecule type" value="Genomic_DNA"/>
</dbReference>
<proteinExistence type="predicted"/>
<dbReference type="Proteomes" id="UP001148662">
    <property type="component" value="Unassembled WGS sequence"/>
</dbReference>
<name>A0ACC1T252_9APHY</name>
<protein>
    <submittedName>
        <fullName evidence="1">Uncharacterized protein</fullName>
    </submittedName>
</protein>
<gene>
    <name evidence="1" type="ORF">NM688_g4750</name>
</gene>
<sequence length="332" mass="37334">MSSHPTTSSFEMSDETSLAPAEYVEIARTLLATKIYSVAACVMLFYDICITFGDEVEKIWKRRFTGATVLWFMNRYLNPLGYIVIIVSFHQRWPTSVCNRYVHYPEILKTITDTAIGLVFILRLYAIYSRSRIILFTFSALLLAEIGIKIWSFTDGVALQLPPGNCFVMHPIFRVSSLARISRVHTDRKIIEIEKDGCFSITHQSTDSCVFFATLLKALSIYRNLSNHSAALIRIILRDGVVYFATIFAANLLTVVFLLAASPDLKPINATFGNMLTSLMVSRLMLNLRLDVDSEEQAVGGRTTLVRDASPRVPGVKKFEDTIIGNLGQDIH</sequence>
<comment type="caution">
    <text evidence="1">The sequence shown here is derived from an EMBL/GenBank/DDBJ whole genome shotgun (WGS) entry which is preliminary data.</text>
</comment>
<accession>A0ACC1T252</accession>